<feature type="region of interest" description="Disordered" evidence="2">
    <location>
        <begin position="269"/>
        <end position="295"/>
    </location>
</feature>
<feature type="compositionally biased region" description="Basic and acidic residues" evidence="2">
    <location>
        <begin position="286"/>
        <end position="295"/>
    </location>
</feature>
<reference evidence="4" key="1">
    <citation type="submission" date="2023-07" db="EMBL/GenBank/DDBJ databases">
        <title>A draft genome of Kazachstania heterogenica Y-27499.</title>
        <authorList>
            <person name="Donic C."/>
            <person name="Kralova J.S."/>
            <person name="Fidel L."/>
            <person name="Ben-Dor S."/>
            <person name="Jung S."/>
        </authorList>
    </citation>
    <scope>NUCLEOTIDE SEQUENCE [LARGE SCALE GENOMIC DNA]</scope>
    <source>
        <strain evidence="4">Y27499</strain>
    </source>
</reference>
<dbReference type="GO" id="GO:0006368">
    <property type="term" value="P:transcription elongation by RNA polymerase II"/>
    <property type="evidence" value="ECO:0007669"/>
    <property type="project" value="InterPro"/>
</dbReference>
<dbReference type="GO" id="GO:0000446">
    <property type="term" value="C:nucleoplasmic THO complex"/>
    <property type="evidence" value="ECO:0007669"/>
    <property type="project" value="InterPro"/>
</dbReference>
<dbReference type="GO" id="GO:0006406">
    <property type="term" value="P:mRNA export from nucleus"/>
    <property type="evidence" value="ECO:0007669"/>
    <property type="project" value="InterPro"/>
</dbReference>
<proteinExistence type="predicted"/>
<evidence type="ECO:0000256" key="1">
    <source>
        <dbReference type="SAM" id="Coils"/>
    </source>
</evidence>
<dbReference type="InterPro" id="IPR018557">
    <property type="entry name" value="THO_cplx_su_Thp2"/>
</dbReference>
<accession>A0AAN8A852</accession>
<gene>
    <name evidence="3" type="ORF">RI543_000528</name>
</gene>
<evidence type="ECO:0000313" key="3">
    <source>
        <dbReference type="EMBL" id="KAK5782042.1"/>
    </source>
</evidence>
<organism evidence="3 4">
    <name type="scientific">Arxiozyma heterogenica</name>
    <dbReference type="NCBI Taxonomy" id="278026"/>
    <lineage>
        <taxon>Eukaryota</taxon>
        <taxon>Fungi</taxon>
        <taxon>Dikarya</taxon>
        <taxon>Ascomycota</taxon>
        <taxon>Saccharomycotina</taxon>
        <taxon>Saccharomycetes</taxon>
        <taxon>Saccharomycetales</taxon>
        <taxon>Saccharomycetaceae</taxon>
        <taxon>Arxiozyma</taxon>
    </lineage>
</organism>
<keyword evidence="4" id="KW-1185">Reference proteome</keyword>
<dbReference type="Proteomes" id="UP001306508">
    <property type="component" value="Unassembled WGS sequence"/>
</dbReference>
<evidence type="ECO:0000313" key="4">
    <source>
        <dbReference type="Proteomes" id="UP001306508"/>
    </source>
</evidence>
<protein>
    <submittedName>
        <fullName evidence="3">Uncharacterized protein</fullName>
    </submittedName>
</protein>
<comment type="caution">
    <text evidence="3">The sequence shown here is derived from an EMBL/GenBank/DDBJ whole genome shotgun (WGS) entry which is preliminary data.</text>
</comment>
<keyword evidence="1" id="KW-0175">Coiled coil</keyword>
<dbReference type="EMBL" id="JAWIZZ010000022">
    <property type="protein sequence ID" value="KAK5782042.1"/>
    <property type="molecule type" value="Genomic_DNA"/>
</dbReference>
<name>A0AAN8A852_9SACH</name>
<evidence type="ECO:0000256" key="2">
    <source>
        <dbReference type="SAM" id="MobiDB-lite"/>
    </source>
</evidence>
<sequence>MSGIENGDEYFDSLCELDNYSQANFEKLQDVLKTLLKLLKLQSSTIDTSITTRNVENEDTTNAIDDNIIIKLLDTLSRDFDLLIETSIALKQAKYQAREAQIQCAEAMETDNHTRLNKSPFGKDLTEYVDVLECIQRDSLRYTNLIDRMSVDLVKQVEVSDPNVSRVDMESWKPSKELQEILDQYSNTDRDLSKIDDDLKDYLDQIKLSRAKYTLENKYQLQTKLNELNNEINQWRKECNNMESLMFGDDPRSMKSMLRTIGSLKQRLIDEREQDCGTNSSVDDAGEQRNKEETV</sequence>
<feature type="coiled-coil region" evidence="1">
    <location>
        <begin position="218"/>
        <end position="245"/>
    </location>
</feature>
<dbReference type="AlphaFoldDB" id="A0AAN8A852"/>
<dbReference type="Pfam" id="PF09432">
    <property type="entry name" value="THP2"/>
    <property type="match status" value="1"/>
</dbReference>